<evidence type="ECO:0000256" key="1">
    <source>
        <dbReference type="ARBA" id="ARBA00004173"/>
    </source>
</evidence>
<keyword evidence="3" id="KW-0677">Repeat</keyword>
<dbReference type="KEGG" id="pda:103710383"/>
<dbReference type="PROSITE" id="PS51375">
    <property type="entry name" value="PPR"/>
    <property type="match status" value="2"/>
</dbReference>
<gene>
    <name evidence="10" type="primary">LOC103710383</name>
</gene>
<name>A0A8B9ABT2_PHODC</name>
<dbReference type="AlphaFoldDB" id="A0A8B9ABT2"/>
<dbReference type="FunFam" id="1.25.40.10:FF:000394">
    <property type="entry name" value="Pentatricopeptide repeat-containing protein, mitochondrial"/>
    <property type="match status" value="1"/>
</dbReference>
<dbReference type="RefSeq" id="XP_038980674.1">
    <property type="nucleotide sequence ID" value="XM_039124746.1"/>
</dbReference>
<keyword evidence="9" id="KW-1185">Reference proteome</keyword>
<evidence type="ECO:0000256" key="5">
    <source>
        <dbReference type="ARBA" id="ARBA00023128"/>
    </source>
</evidence>
<evidence type="ECO:0000256" key="3">
    <source>
        <dbReference type="ARBA" id="ARBA00022737"/>
    </source>
</evidence>
<protein>
    <submittedName>
        <fullName evidence="10">Pentatricopeptide repeat-containing protein At1g80270, mitochondrial-like</fullName>
    </submittedName>
</protein>
<dbReference type="SUPFAM" id="SSF81901">
    <property type="entry name" value="HCP-like"/>
    <property type="match status" value="1"/>
</dbReference>
<feature type="repeat" description="PPR" evidence="6">
    <location>
        <begin position="465"/>
        <end position="499"/>
    </location>
</feature>
<accession>A0A8B9ABT2</accession>
<dbReference type="InterPro" id="IPR033443">
    <property type="entry name" value="PROP1-like_PPR_dom"/>
</dbReference>
<evidence type="ECO:0000259" key="8">
    <source>
        <dbReference type="Pfam" id="PF17177"/>
    </source>
</evidence>
<reference evidence="10" key="2">
    <citation type="submission" date="2025-08" db="UniProtKB">
        <authorList>
            <consortium name="RefSeq"/>
        </authorList>
    </citation>
    <scope>IDENTIFICATION</scope>
    <source>
        <tissue evidence="10">Young leaves</tissue>
    </source>
</reference>
<dbReference type="NCBIfam" id="TIGR00756">
    <property type="entry name" value="PPR"/>
    <property type="match status" value="1"/>
</dbReference>
<sequence length="627" mass="70850">MLALRRASNPLRYHIPYSAVARASCAKSDMLWSNLKHEHWGYEINGNTVEFSVLPKTFSHGTSFSTVPSLGIRNFSLQAGAKASDNEVDDGFSDLDSPPETNTTGTLVDKEDDDRFISEQEISRDEPELYSAEVADSSLGLSDSKTQSNGEKDPRRKSLTSPLFKVVMEAPRHSITAALNKWVEEGNSLGRDEISMTLWHLRKRRFYQKALQFMEWLEANKRLNFVERDYGSHLDLVAKVHGLQKAEKYINMIPESFRGEIIYRTFLANSVSTGNVKKSEEVFNKIKDHGLPITTFSCNQLLLLYKRVDRQKIADVLMMMEKENIKPSHFTYRLLIDTKGRTNDITGMEQIVERMKAGGMEPDLATQAMIANHYIFGGLNDKAEATLKEMEGDDIKGNRNACKALLPLYAALGKAEDVGRIWKVCEADPRLDECLAAIEAWGKVGLVEDAEKVFENMLKTWKKLSSKCYNALLKVYANHKLLSKGKDLAKRMPDNGCRIGPLTWDALVKLYVEAGEVAKADSILQKAAQLNQIRPLYSSYMAILNKYAKRGDIHNAEKIFHKLKQTGYTTRMTQYRLLLEAYINAKSPAYGFRERMKADNMLPNKQVAAQLAAVDAFKKTNISELLD</sequence>
<proteinExistence type="inferred from homology"/>
<dbReference type="GO" id="GO:0003729">
    <property type="term" value="F:mRNA binding"/>
    <property type="evidence" value="ECO:0007669"/>
    <property type="project" value="UniProtKB-ARBA"/>
</dbReference>
<dbReference type="OrthoDB" id="739241at2759"/>
<dbReference type="Gene3D" id="1.25.40.10">
    <property type="entry name" value="Tetratricopeptide repeat domain"/>
    <property type="match status" value="2"/>
</dbReference>
<feature type="region of interest" description="Disordered" evidence="7">
    <location>
        <begin position="86"/>
        <end position="114"/>
    </location>
</feature>
<feature type="compositionally biased region" description="Polar residues" evidence="7">
    <location>
        <begin position="139"/>
        <end position="149"/>
    </location>
</feature>
<evidence type="ECO:0000256" key="4">
    <source>
        <dbReference type="ARBA" id="ARBA00022946"/>
    </source>
</evidence>
<dbReference type="InterPro" id="IPR002885">
    <property type="entry name" value="PPR_rpt"/>
</dbReference>
<dbReference type="Proteomes" id="UP000228380">
    <property type="component" value="Chromosome 3"/>
</dbReference>
<feature type="repeat" description="PPR" evidence="6">
    <location>
        <begin position="328"/>
        <end position="362"/>
    </location>
</feature>
<organism evidence="9 10">
    <name type="scientific">Phoenix dactylifera</name>
    <name type="common">Date palm</name>
    <dbReference type="NCBI Taxonomy" id="42345"/>
    <lineage>
        <taxon>Eukaryota</taxon>
        <taxon>Viridiplantae</taxon>
        <taxon>Streptophyta</taxon>
        <taxon>Embryophyta</taxon>
        <taxon>Tracheophyta</taxon>
        <taxon>Spermatophyta</taxon>
        <taxon>Magnoliopsida</taxon>
        <taxon>Liliopsida</taxon>
        <taxon>Arecaceae</taxon>
        <taxon>Coryphoideae</taxon>
        <taxon>Phoeniceae</taxon>
        <taxon>Phoenix</taxon>
    </lineage>
</organism>
<comment type="subcellular location">
    <subcellularLocation>
        <location evidence="1">Mitochondrion</location>
    </subcellularLocation>
</comment>
<dbReference type="FunFam" id="1.25.40.10:FF:000620">
    <property type="entry name" value="Pentatricopeptide repeat-containing protein, mitochondrial"/>
    <property type="match status" value="1"/>
</dbReference>
<evidence type="ECO:0000256" key="2">
    <source>
        <dbReference type="ARBA" id="ARBA00007626"/>
    </source>
</evidence>
<keyword evidence="5" id="KW-0496">Mitochondrion</keyword>
<evidence type="ECO:0000313" key="10">
    <source>
        <dbReference type="RefSeq" id="XP_038980674.1"/>
    </source>
</evidence>
<dbReference type="GO" id="GO:0005739">
    <property type="term" value="C:mitochondrion"/>
    <property type="evidence" value="ECO:0007669"/>
    <property type="project" value="UniProtKB-SubCell"/>
</dbReference>
<feature type="domain" description="PROP1-like PPR" evidence="8">
    <location>
        <begin position="445"/>
        <end position="584"/>
    </location>
</feature>
<keyword evidence="4" id="KW-0809">Transit peptide</keyword>
<dbReference type="Pfam" id="PF17177">
    <property type="entry name" value="PPR_long"/>
    <property type="match status" value="1"/>
</dbReference>
<dbReference type="InterPro" id="IPR011990">
    <property type="entry name" value="TPR-like_helical_dom_sf"/>
</dbReference>
<dbReference type="GeneID" id="103710383"/>
<evidence type="ECO:0000256" key="6">
    <source>
        <dbReference type="PROSITE-ProRule" id="PRU00708"/>
    </source>
</evidence>
<feature type="region of interest" description="Disordered" evidence="7">
    <location>
        <begin position="135"/>
        <end position="160"/>
    </location>
</feature>
<dbReference type="PANTHER" id="PTHR45717:SF15">
    <property type="entry name" value="AGL218WP"/>
    <property type="match status" value="1"/>
</dbReference>
<dbReference type="Pfam" id="PF13812">
    <property type="entry name" value="PPR_3"/>
    <property type="match status" value="1"/>
</dbReference>
<reference evidence="9" key="1">
    <citation type="journal article" date="2019" name="Nat. Commun.">
        <title>Genome-wide association mapping of date palm fruit traits.</title>
        <authorList>
            <person name="Hazzouri K.M."/>
            <person name="Gros-Balthazard M."/>
            <person name="Flowers J.M."/>
            <person name="Copetti D."/>
            <person name="Lemansour A."/>
            <person name="Lebrun M."/>
            <person name="Masmoudi K."/>
            <person name="Ferrand S."/>
            <person name="Dhar M.I."/>
            <person name="Fresquez Z.A."/>
            <person name="Rosas U."/>
            <person name="Zhang J."/>
            <person name="Talag J."/>
            <person name="Lee S."/>
            <person name="Kudrna D."/>
            <person name="Powell R.F."/>
            <person name="Leitch I.J."/>
            <person name="Krueger R.R."/>
            <person name="Wing R.A."/>
            <person name="Amiri K.M.A."/>
            <person name="Purugganan M.D."/>
        </authorList>
    </citation>
    <scope>NUCLEOTIDE SEQUENCE [LARGE SCALE GENOMIC DNA]</scope>
    <source>
        <strain evidence="9">cv. Khalas</strain>
    </source>
</reference>
<comment type="similarity">
    <text evidence="2">Belongs to the PPR family. P subfamily.</text>
</comment>
<dbReference type="PANTHER" id="PTHR45717">
    <property type="entry name" value="OS12G0527900 PROTEIN"/>
    <property type="match status" value="1"/>
</dbReference>
<evidence type="ECO:0000256" key="7">
    <source>
        <dbReference type="SAM" id="MobiDB-lite"/>
    </source>
</evidence>
<evidence type="ECO:0000313" key="9">
    <source>
        <dbReference type="Proteomes" id="UP000228380"/>
    </source>
</evidence>